<organism evidence="2 3">
    <name type="scientific">Sandarakinorhabdus cyanobacteriorum</name>
    <dbReference type="NCBI Taxonomy" id="1981098"/>
    <lineage>
        <taxon>Bacteria</taxon>
        <taxon>Pseudomonadati</taxon>
        <taxon>Pseudomonadota</taxon>
        <taxon>Alphaproteobacteria</taxon>
        <taxon>Sphingomonadales</taxon>
        <taxon>Sphingosinicellaceae</taxon>
        <taxon>Sandarakinorhabdus</taxon>
    </lineage>
</organism>
<keyword evidence="1" id="KW-0812">Transmembrane</keyword>
<evidence type="ECO:0000256" key="1">
    <source>
        <dbReference type="SAM" id="Phobius"/>
    </source>
</evidence>
<reference evidence="2 3" key="1">
    <citation type="submission" date="2017-07" db="EMBL/GenBank/DDBJ databases">
        <title>Sandarakinorhabdus cyanobacteriorum sp. nov., a novel bacterium isolated from cyanobacterial aggregates in a eutrophic lake.</title>
        <authorList>
            <person name="Cai H."/>
        </authorList>
    </citation>
    <scope>NUCLEOTIDE SEQUENCE [LARGE SCALE GENOMIC DNA]</scope>
    <source>
        <strain evidence="2 3">TH057</strain>
    </source>
</reference>
<keyword evidence="1" id="KW-1133">Transmembrane helix</keyword>
<keyword evidence="3" id="KW-1185">Reference proteome</keyword>
<feature type="transmembrane region" description="Helical" evidence="1">
    <location>
        <begin position="257"/>
        <end position="278"/>
    </location>
</feature>
<evidence type="ECO:0000313" key="2">
    <source>
        <dbReference type="EMBL" id="OYQ31308.1"/>
    </source>
</evidence>
<feature type="transmembrane region" description="Helical" evidence="1">
    <location>
        <begin position="190"/>
        <end position="208"/>
    </location>
</feature>
<dbReference type="GO" id="GO:0016020">
    <property type="term" value="C:membrane"/>
    <property type="evidence" value="ECO:0007669"/>
    <property type="project" value="InterPro"/>
</dbReference>
<comment type="caution">
    <text evidence="2">The sequence shown here is derived from an EMBL/GenBank/DDBJ whole genome shotgun (WGS) entry which is preliminary data.</text>
</comment>
<sequence>MASGWTSSTKIDAILALSAPARHSGHDVRLQIDAHFTGWESRLLIDGVAVARQWTGLDAADPFANHGLAATLSDGRELVVECGFNSMLGTGAAAYVDGRLLWESHPGRPIALPARMQALANPERRAQSQAQMAHLKRNWPAMACDIGVGLLFYGVARLSDLPTAAITSAVAGIALAVVQRFVKVDLLGGLARFGIIMGLVSAGLAIAFQDDRAVMLRSTIMGTLTALLFLGDAALGGRWLGKGLANYMPMAMNRRRLALGLGLVGLASAAAEQGVIWWGGKDAWLNWTTFIEMPVSLVLIMLMMRWARA</sequence>
<dbReference type="InterPro" id="IPR006008">
    <property type="entry name" value="YciB"/>
</dbReference>
<accession>A0A255YQ19</accession>
<feature type="transmembrane region" description="Helical" evidence="1">
    <location>
        <begin position="138"/>
        <end position="155"/>
    </location>
</feature>
<dbReference type="Proteomes" id="UP000216991">
    <property type="component" value="Unassembled WGS sequence"/>
</dbReference>
<keyword evidence="1" id="KW-0472">Membrane</keyword>
<dbReference type="Pfam" id="PF04279">
    <property type="entry name" value="IspA"/>
    <property type="match status" value="1"/>
</dbReference>
<dbReference type="EMBL" id="NOXT01000086">
    <property type="protein sequence ID" value="OYQ31308.1"/>
    <property type="molecule type" value="Genomic_DNA"/>
</dbReference>
<evidence type="ECO:0000313" key="3">
    <source>
        <dbReference type="Proteomes" id="UP000216991"/>
    </source>
</evidence>
<dbReference type="AlphaFoldDB" id="A0A255YQ19"/>
<name>A0A255YQ19_9SPHN</name>
<feature type="transmembrane region" description="Helical" evidence="1">
    <location>
        <begin position="284"/>
        <end position="304"/>
    </location>
</feature>
<gene>
    <name evidence="2" type="ORF">CHU93_04185</name>
</gene>
<protein>
    <submittedName>
        <fullName evidence="2">Uncharacterized protein</fullName>
    </submittedName>
</protein>
<feature type="transmembrane region" description="Helical" evidence="1">
    <location>
        <begin position="161"/>
        <end position="178"/>
    </location>
</feature>
<proteinExistence type="predicted"/>
<dbReference type="OrthoDB" id="111868at2"/>
<feature type="transmembrane region" description="Helical" evidence="1">
    <location>
        <begin position="214"/>
        <end position="236"/>
    </location>
</feature>